<accession>A0ABN9Y8B7</accession>
<keyword evidence="3" id="KW-1185">Reference proteome</keyword>
<organism evidence="2 3">
    <name type="scientific">Prorocentrum cordatum</name>
    <dbReference type="NCBI Taxonomy" id="2364126"/>
    <lineage>
        <taxon>Eukaryota</taxon>
        <taxon>Sar</taxon>
        <taxon>Alveolata</taxon>
        <taxon>Dinophyceae</taxon>
        <taxon>Prorocentrales</taxon>
        <taxon>Prorocentraceae</taxon>
        <taxon>Prorocentrum</taxon>
    </lineage>
</organism>
<evidence type="ECO:0000313" key="3">
    <source>
        <dbReference type="Proteomes" id="UP001189429"/>
    </source>
</evidence>
<dbReference type="EMBL" id="CAUYUJ010021853">
    <property type="protein sequence ID" value="CAK0907427.1"/>
    <property type="molecule type" value="Genomic_DNA"/>
</dbReference>
<feature type="compositionally biased region" description="Polar residues" evidence="1">
    <location>
        <begin position="213"/>
        <end position="224"/>
    </location>
</feature>
<sequence>SFLLQALPPAGPSEAPPANAHALRGSGRAASAGAKTKSASAAGNNIIITEPCATDSVTPTSPFLSWLTSSDVQRGAPWRGDTRLPSAQKAAARRQHRAPAKKGVQLLGGGRRRLRVLHGSWSEFGTGPPPQTTQVARRVHLLGKSRRHAGGWPWPGGKPSGARLADRLRATMMAPRGLPCLGLAPPRPPRAARQESRLGEGPLSRAAEEHSGLTCQAAQTSTVTGLPAARVQRRRSKSCPRRRAWRPLARSSFSSRSTGK</sequence>
<feature type="compositionally biased region" description="Basic residues" evidence="1">
    <location>
        <begin position="91"/>
        <end position="100"/>
    </location>
</feature>
<protein>
    <submittedName>
        <fullName evidence="2">Uncharacterized protein</fullName>
    </submittedName>
</protein>
<comment type="caution">
    <text evidence="2">The sequence shown here is derived from an EMBL/GenBank/DDBJ whole genome shotgun (WGS) entry which is preliminary data.</text>
</comment>
<feature type="region of interest" description="Disordered" evidence="1">
    <location>
        <begin position="74"/>
        <end position="102"/>
    </location>
</feature>
<gene>
    <name evidence="2" type="ORF">PCOR1329_LOCUS82439</name>
</gene>
<feature type="compositionally biased region" description="Basic residues" evidence="1">
    <location>
        <begin position="231"/>
        <end position="245"/>
    </location>
</feature>
<evidence type="ECO:0000256" key="1">
    <source>
        <dbReference type="SAM" id="MobiDB-lite"/>
    </source>
</evidence>
<dbReference type="Proteomes" id="UP001189429">
    <property type="component" value="Unassembled WGS sequence"/>
</dbReference>
<reference evidence="2" key="1">
    <citation type="submission" date="2023-10" db="EMBL/GenBank/DDBJ databases">
        <authorList>
            <person name="Chen Y."/>
            <person name="Shah S."/>
            <person name="Dougan E. K."/>
            <person name="Thang M."/>
            <person name="Chan C."/>
        </authorList>
    </citation>
    <scope>NUCLEOTIDE SEQUENCE [LARGE SCALE GENOMIC DNA]</scope>
</reference>
<proteinExistence type="predicted"/>
<name>A0ABN9Y8B7_9DINO</name>
<feature type="compositionally biased region" description="Low complexity" evidence="1">
    <location>
        <begin position="20"/>
        <end position="42"/>
    </location>
</feature>
<feature type="non-terminal residue" evidence="2">
    <location>
        <position position="1"/>
    </location>
</feature>
<evidence type="ECO:0000313" key="2">
    <source>
        <dbReference type="EMBL" id="CAK0907427.1"/>
    </source>
</evidence>
<feature type="region of interest" description="Disordered" evidence="1">
    <location>
        <begin position="1"/>
        <end position="42"/>
    </location>
</feature>
<feature type="compositionally biased region" description="Polar residues" evidence="1">
    <location>
        <begin position="251"/>
        <end position="260"/>
    </location>
</feature>
<feature type="region of interest" description="Disordered" evidence="1">
    <location>
        <begin position="179"/>
        <end position="260"/>
    </location>
</feature>